<protein>
    <submittedName>
        <fullName evidence="1">Type II secretion system protein J</fullName>
    </submittedName>
</protein>
<proteinExistence type="predicted"/>
<comment type="caution">
    <text evidence="1">The sequence shown here is derived from an EMBL/GenBank/DDBJ whole genome shotgun (WGS) entry which is preliminary data.</text>
</comment>
<evidence type="ECO:0000313" key="1">
    <source>
        <dbReference type="EMBL" id="MFC4221174.1"/>
    </source>
</evidence>
<accession>A0ABV8PLU9</accession>
<dbReference type="EMBL" id="JBHSCL010000007">
    <property type="protein sequence ID" value="MFC4221174.1"/>
    <property type="molecule type" value="Genomic_DNA"/>
</dbReference>
<sequence length="155" mass="18280">MNKSAKKIRAFTLNEMLVVLLITSLLVGMAFSVLRLVQQQMNGITHNYERNTELNLLRQSLWIDFNQCDGVWYDSSRQELLFANELRKVEYQFHKKYVIKERDTFFIDMEERKTYFNGELKGQGEIDAMDLRTSQEGGGRIFVFKRNSSTSYVKQ</sequence>
<dbReference type="RefSeq" id="WP_379765438.1">
    <property type="nucleotide sequence ID" value="NZ_JBHSCL010000007.1"/>
</dbReference>
<dbReference type="Proteomes" id="UP001595841">
    <property type="component" value="Unassembled WGS sequence"/>
</dbReference>
<keyword evidence="2" id="KW-1185">Reference proteome</keyword>
<name>A0ABV8PLU9_9FLAO</name>
<gene>
    <name evidence="1" type="ORF">ACFOWS_13560</name>
</gene>
<evidence type="ECO:0000313" key="2">
    <source>
        <dbReference type="Proteomes" id="UP001595841"/>
    </source>
</evidence>
<reference evidence="2" key="1">
    <citation type="journal article" date="2019" name="Int. J. Syst. Evol. Microbiol.">
        <title>The Global Catalogue of Microorganisms (GCM) 10K type strain sequencing project: providing services to taxonomists for standard genome sequencing and annotation.</title>
        <authorList>
            <consortium name="The Broad Institute Genomics Platform"/>
            <consortium name="The Broad Institute Genome Sequencing Center for Infectious Disease"/>
            <person name="Wu L."/>
            <person name="Ma J."/>
        </authorList>
    </citation>
    <scope>NUCLEOTIDE SEQUENCE [LARGE SCALE GENOMIC DNA]</scope>
    <source>
        <strain evidence="2">CGMCC 1.15774</strain>
    </source>
</reference>
<organism evidence="1 2">
    <name type="scientific">Flagellimonas marina</name>
    <dbReference type="NCBI Taxonomy" id="1775168"/>
    <lineage>
        <taxon>Bacteria</taxon>
        <taxon>Pseudomonadati</taxon>
        <taxon>Bacteroidota</taxon>
        <taxon>Flavobacteriia</taxon>
        <taxon>Flavobacteriales</taxon>
        <taxon>Flavobacteriaceae</taxon>
        <taxon>Flagellimonas</taxon>
    </lineage>
</organism>